<evidence type="ECO:0000256" key="1">
    <source>
        <dbReference type="SAM" id="MobiDB-lite"/>
    </source>
</evidence>
<evidence type="ECO:0000313" key="2">
    <source>
        <dbReference type="EMBL" id="OMO59071.1"/>
    </source>
</evidence>
<keyword evidence="3" id="KW-1185">Reference proteome</keyword>
<protein>
    <submittedName>
        <fullName evidence="2">Uncharacterized protein</fullName>
    </submittedName>
</protein>
<dbReference type="EMBL" id="AWWV01014037">
    <property type="protein sequence ID" value="OMO59071.1"/>
    <property type="molecule type" value="Genomic_DNA"/>
</dbReference>
<feature type="compositionally biased region" description="Basic and acidic residues" evidence="1">
    <location>
        <begin position="1"/>
        <end position="10"/>
    </location>
</feature>
<sequence length="20" mass="2176">MGTLHAERNSHRPQATALAD</sequence>
<dbReference type="Proteomes" id="UP000188268">
    <property type="component" value="Unassembled WGS sequence"/>
</dbReference>
<feature type="region of interest" description="Disordered" evidence="1">
    <location>
        <begin position="1"/>
        <end position="20"/>
    </location>
</feature>
<dbReference type="Gramene" id="OMO59071">
    <property type="protein sequence ID" value="OMO59071"/>
    <property type="gene ID" value="CCACVL1_25106"/>
</dbReference>
<evidence type="ECO:0000313" key="3">
    <source>
        <dbReference type="Proteomes" id="UP000188268"/>
    </source>
</evidence>
<comment type="caution">
    <text evidence="2">The sequence shown here is derived from an EMBL/GenBank/DDBJ whole genome shotgun (WGS) entry which is preliminary data.</text>
</comment>
<gene>
    <name evidence="2" type="ORF">CCACVL1_25106</name>
</gene>
<name>A0A1R3GLX1_COCAP</name>
<reference evidence="2 3" key="1">
    <citation type="submission" date="2013-09" db="EMBL/GenBank/DDBJ databases">
        <title>Corchorus capsularis genome sequencing.</title>
        <authorList>
            <person name="Alam M."/>
            <person name="Haque M.S."/>
            <person name="Islam M.S."/>
            <person name="Emdad E.M."/>
            <person name="Islam M.M."/>
            <person name="Ahmed B."/>
            <person name="Halim A."/>
            <person name="Hossen Q.M.M."/>
            <person name="Hossain M.Z."/>
            <person name="Ahmed R."/>
            <person name="Khan M.M."/>
            <person name="Islam R."/>
            <person name="Rashid M.M."/>
            <person name="Khan S.A."/>
            <person name="Rahman M.S."/>
            <person name="Alam M."/>
        </authorList>
    </citation>
    <scope>NUCLEOTIDE SEQUENCE [LARGE SCALE GENOMIC DNA]</scope>
    <source>
        <strain evidence="3">cv. CVL-1</strain>
        <tissue evidence="2">Whole seedling</tissue>
    </source>
</reference>
<dbReference type="AlphaFoldDB" id="A0A1R3GLX1"/>
<accession>A0A1R3GLX1</accession>
<proteinExistence type="predicted"/>
<organism evidence="2 3">
    <name type="scientific">Corchorus capsularis</name>
    <name type="common">Jute</name>
    <dbReference type="NCBI Taxonomy" id="210143"/>
    <lineage>
        <taxon>Eukaryota</taxon>
        <taxon>Viridiplantae</taxon>
        <taxon>Streptophyta</taxon>
        <taxon>Embryophyta</taxon>
        <taxon>Tracheophyta</taxon>
        <taxon>Spermatophyta</taxon>
        <taxon>Magnoliopsida</taxon>
        <taxon>eudicotyledons</taxon>
        <taxon>Gunneridae</taxon>
        <taxon>Pentapetalae</taxon>
        <taxon>rosids</taxon>
        <taxon>malvids</taxon>
        <taxon>Malvales</taxon>
        <taxon>Malvaceae</taxon>
        <taxon>Grewioideae</taxon>
        <taxon>Apeibeae</taxon>
        <taxon>Corchorus</taxon>
    </lineage>
</organism>